<dbReference type="EMBL" id="GBXM01032623">
    <property type="protein sequence ID" value="JAH75954.1"/>
    <property type="molecule type" value="Transcribed_RNA"/>
</dbReference>
<evidence type="ECO:0000313" key="1">
    <source>
        <dbReference type="EMBL" id="JAH75954.1"/>
    </source>
</evidence>
<reference evidence="1" key="2">
    <citation type="journal article" date="2015" name="Fish Shellfish Immunol.">
        <title>Early steps in the European eel (Anguilla anguilla)-Vibrio vulnificus interaction in the gills: Role of the RtxA13 toxin.</title>
        <authorList>
            <person name="Callol A."/>
            <person name="Pajuelo D."/>
            <person name="Ebbesson L."/>
            <person name="Teles M."/>
            <person name="MacKenzie S."/>
            <person name="Amaro C."/>
        </authorList>
    </citation>
    <scope>NUCLEOTIDE SEQUENCE</scope>
</reference>
<accession>A0A0E9VCV8</accession>
<name>A0A0E9VCV8_ANGAN</name>
<proteinExistence type="predicted"/>
<organism evidence="1">
    <name type="scientific">Anguilla anguilla</name>
    <name type="common">European freshwater eel</name>
    <name type="synonym">Muraena anguilla</name>
    <dbReference type="NCBI Taxonomy" id="7936"/>
    <lineage>
        <taxon>Eukaryota</taxon>
        <taxon>Metazoa</taxon>
        <taxon>Chordata</taxon>
        <taxon>Craniata</taxon>
        <taxon>Vertebrata</taxon>
        <taxon>Euteleostomi</taxon>
        <taxon>Actinopterygii</taxon>
        <taxon>Neopterygii</taxon>
        <taxon>Teleostei</taxon>
        <taxon>Anguilliformes</taxon>
        <taxon>Anguillidae</taxon>
        <taxon>Anguilla</taxon>
    </lineage>
</organism>
<reference evidence="1" key="1">
    <citation type="submission" date="2014-11" db="EMBL/GenBank/DDBJ databases">
        <authorList>
            <person name="Amaro Gonzalez C."/>
        </authorList>
    </citation>
    <scope>NUCLEOTIDE SEQUENCE</scope>
</reference>
<protein>
    <submittedName>
        <fullName evidence="1">Uncharacterized protein</fullName>
    </submittedName>
</protein>
<dbReference type="AlphaFoldDB" id="A0A0E9VCV8"/>
<sequence length="42" mass="4455">MSGVFPESALESQMSAHSCLAVELRPGGQSLERTPIPEPITT</sequence>